<dbReference type="SUPFAM" id="SSF55729">
    <property type="entry name" value="Acyl-CoA N-acyltransferases (Nat)"/>
    <property type="match status" value="1"/>
</dbReference>
<dbReference type="AlphaFoldDB" id="A0A1B6Q0P2"/>
<dbReference type="InterPro" id="IPR042163">
    <property type="entry name" value="PHF12"/>
</dbReference>
<dbReference type="OMA" id="CTKIDML"/>
<dbReference type="InterPro" id="IPR016181">
    <property type="entry name" value="Acyl_CoA_acyltransferase"/>
</dbReference>
<accession>A0A1B6Q0P2</accession>
<dbReference type="PANTHER" id="PTHR46309:SF21">
    <property type="entry name" value="ACYL-COA N-ACYLTRANSFERASE WITH RING_FYVE_PHD-TYPE ZINC FINGER PROTEIN"/>
    <property type="match status" value="1"/>
</dbReference>
<name>A0A1B6Q0P2_SORBI</name>
<proteinExistence type="predicted"/>
<dbReference type="EMBL" id="CM000762">
    <property type="protein sequence ID" value="KXG31496.1"/>
    <property type="molecule type" value="Genomic_DNA"/>
</dbReference>
<dbReference type="Gramene" id="KXG31496">
    <property type="protein sequence ID" value="KXG31496"/>
    <property type="gene ID" value="SORBI_3003G008400"/>
</dbReference>
<evidence type="ECO:0000259" key="1">
    <source>
        <dbReference type="Pfam" id="PF23209"/>
    </source>
</evidence>
<sequence>MKLVVALDMLIKCFNLVKDRCTKIDMLYQAMYILGSKFRWLSYEGFYTIVLEKDGEIISTALLRIHGTKVVEVPFVSTLLDYGKQGVTHHLVSVMVLASVKWRSQ</sequence>
<dbReference type="Pfam" id="PF23209">
    <property type="entry name" value="IDM1_C"/>
    <property type="match status" value="1"/>
</dbReference>
<gene>
    <name evidence="2" type="ORF">SORBI_3003G008400</name>
</gene>
<dbReference type="InterPro" id="IPR056511">
    <property type="entry name" value="IDM1_C"/>
</dbReference>
<evidence type="ECO:0000313" key="3">
    <source>
        <dbReference type="Proteomes" id="UP000000768"/>
    </source>
</evidence>
<dbReference type="GO" id="GO:0003714">
    <property type="term" value="F:transcription corepressor activity"/>
    <property type="evidence" value="ECO:0007669"/>
    <property type="project" value="InterPro"/>
</dbReference>
<feature type="domain" description="Increased DNA methylation 1 C-terminal" evidence="1">
    <location>
        <begin position="14"/>
        <end position="95"/>
    </location>
</feature>
<dbReference type="InParanoid" id="A0A1B6Q0P2"/>
<evidence type="ECO:0000313" key="2">
    <source>
        <dbReference type="EMBL" id="KXG31496.1"/>
    </source>
</evidence>
<organism evidence="2 3">
    <name type="scientific">Sorghum bicolor</name>
    <name type="common">Sorghum</name>
    <name type="synonym">Sorghum vulgare</name>
    <dbReference type="NCBI Taxonomy" id="4558"/>
    <lineage>
        <taxon>Eukaryota</taxon>
        <taxon>Viridiplantae</taxon>
        <taxon>Streptophyta</taxon>
        <taxon>Embryophyta</taxon>
        <taxon>Tracheophyta</taxon>
        <taxon>Spermatophyta</taxon>
        <taxon>Magnoliopsida</taxon>
        <taxon>Liliopsida</taxon>
        <taxon>Poales</taxon>
        <taxon>Poaceae</taxon>
        <taxon>PACMAD clade</taxon>
        <taxon>Panicoideae</taxon>
        <taxon>Andropogonodae</taxon>
        <taxon>Andropogoneae</taxon>
        <taxon>Sorghinae</taxon>
        <taxon>Sorghum</taxon>
    </lineage>
</organism>
<reference evidence="3" key="2">
    <citation type="journal article" date="2018" name="Plant J.">
        <title>The Sorghum bicolor reference genome: improved assembly, gene annotations, a transcriptome atlas, and signatures of genome organization.</title>
        <authorList>
            <person name="McCormick R.F."/>
            <person name="Truong S.K."/>
            <person name="Sreedasyam A."/>
            <person name="Jenkins J."/>
            <person name="Shu S."/>
            <person name="Sims D."/>
            <person name="Kennedy M."/>
            <person name="Amirebrahimi M."/>
            <person name="Weers B.D."/>
            <person name="McKinley B."/>
            <person name="Mattison A."/>
            <person name="Morishige D.T."/>
            <person name="Grimwood J."/>
            <person name="Schmutz J."/>
            <person name="Mullet J.E."/>
        </authorList>
    </citation>
    <scope>NUCLEOTIDE SEQUENCE [LARGE SCALE GENOMIC DNA]</scope>
    <source>
        <strain evidence="3">cv. BTx623</strain>
    </source>
</reference>
<reference evidence="2 3" key="1">
    <citation type="journal article" date="2009" name="Nature">
        <title>The Sorghum bicolor genome and the diversification of grasses.</title>
        <authorList>
            <person name="Paterson A.H."/>
            <person name="Bowers J.E."/>
            <person name="Bruggmann R."/>
            <person name="Dubchak I."/>
            <person name="Grimwood J."/>
            <person name="Gundlach H."/>
            <person name="Haberer G."/>
            <person name="Hellsten U."/>
            <person name="Mitros T."/>
            <person name="Poliakov A."/>
            <person name="Schmutz J."/>
            <person name="Spannagl M."/>
            <person name="Tang H."/>
            <person name="Wang X."/>
            <person name="Wicker T."/>
            <person name="Bharti A.K."/>
            <person name="Chapman J."/>
            <person name="Feltus F.A."/>
            <person name="Gowik U."/>
            <person name="Grigoriev I.V."/>
            <person name="Lyons E."/>
            <person name="Maher C.A."/>
            <person name="Martis M."/>
            <person name="Narechania A."/>
            <person name="Otillar R.P."/>
            <person name="Penning B.W."/>
            <person name="Salamov A.A."/>
            <person name="Wang Y."/>
            <person name="Zhang L."/>
            <person name="Carpita N.C."/>
            <person name="Freeling M."/>
            <person name="Gingle A.R."/>
            <person name="Hash C.T."/>
            <person name="Keller B."/>
            <person name="Klein P."/>
            <person name="Kresovich S."/>
            <person name="McCann M.C."/>
            <person name="Ming R."/>
            <person name="Peterson D.G."/>
            <person name="Mehboob-ur-Rahman"/>
            <person name="Ware D."/>
            <person name="Westhoff P."/>
            <person name="Mayer K.F."/>
            <person name="Messing J."/>
            <person name="Rokhsar D.S."/>
        </authorList>
    </citation>
    <scope>NUCLEOTIDE SEQUENCE [LARGE SCALE GENOMIC DNA]</scope>
    <source>
        <strain evidence="3">cv. BTx623</strain>
    </source>
</reference>
<dbReference type="Proteomes" id="UP000000768">
    <property type="component" value="Chromosome 3"/>
</dbReference>
<dbReference type="PANTHER" id="PTHR46309">
    <property type="entry name" value="PHD FINGER PROTEIN 12"/>
    <property type="match status" value="1"/>
</dbReference>
<dbReference type="STRING" id="4558.A0A1B6Q0P2"/>
<keyword evidence="3" id="KW-1185">Reference proteome</keyword>
<protein>
    <recommendedName>
        <fullName evidence="1">Increased DNA methylation 1 C-terminal domain-containing protein</fullName>
    </recommendedName>
</protein>